<dbReference type="GO" id="GO:0008237">
    <property type="term" value="F:metallopeptidase activity"/>
    <property type="evidence" value="ECO:0007669"/>
    <property type="project" value="UniProtKB-KW"/>
</dbReference>
<evidence type="ECO:0000313" key="4">
    <source>
        <dbReference type="Proteomes" id="UP001342826"/>
    </source>
</evidence>
<feature type="transmembrane region" description="Helical" evidence="1">
    <location>
        <begin position="111"/>
        <end position="130"/>
    </location>
</feature>
<feature type="transmembrane region" description="Helical" evidence="1">
    <location>
        <begin position="172"/>
        <end position="190"/>
    </location>
</feature>
<dbReference type="PANTHER" id="PTHR39430">
    <property type="entry name" value="MEMBRANE-ASSOCIATED PROTEASE-RELATED"/>
    <property type="match status" value="1"/>
</dbReference>
<comment type="caution">
    <text evidence="3">The sequence shown here is derived from an EMBL/GenBank/DDBJ whole genome shotgun (WGS) entry which is preliminary data.</text>
</comment>
<feature type="transmembrane region" description="Helical" evidence="1">
    <location>
        <begin position="37"/>
        <end position="57"/>
    </location>
</feature>
<name>A0ABU6NVF9_9BACI</name>
<feature type="domain" description="CAAX prenyl protease 2/Lysostaphin resistance protein A-like" evidence="2">
    <location>
        <begin position="116"/>
        <end position="207"/>
    </location>
</feature>
<keyword evidence="4" id="KW-1185">Reference proteome</keyword>
<evidence type="ECO:0000313" key="3">
    <source>
        <dbReference type="EMBL" id="MED4400603.1"/>
    </source>
</evidence>
<gene>
    <name evidence="3" type="ORF">P9271_04565</name>
</gene>
<dbReference type="Proteomes" id="UP001342826">
    <property type="component" value="Unassembled WGS sequence"/>
</dbReference>
<keyword evidence="1" id="KW-1133">Transmembrane helix</keyword>
<keyword evidence="1" id="KW-0472">Membrane</keyword>
<dbReference type="EMBL" id="JARTFS010000004">
    <property type="protein sequence ID" value="MED4400603.1"/>
    <property type="molecule type" value="Genomic_DNA"/>
</dbReference>
<organism evidence="3 4">
    <name type="scientific">Metabacillus fastidiosus</name>
    <dbReference type="NCBI Taxonomy" id="1458"/>
    <lineage>
        <taxon>Bacteria</taxon>
        <taxon>Bacillati</taxon>
        <taxon>Bacillota</taxon>
        <taxon>Bacilli</taxon>
        <taxon>Bacillales</taxon>
        <taxon>Bacillaceae</taxon>
        <taxon>Metabacillus</taxon>
    </lineage>
</organism>
<dbReference type="RefSeq" id="WP_066231349.1">
    <property type="nucleotide sequence ID" value="NZ_JARTFQ010000010.1"/>
</dbReference>
<keyword evidence="3" id="KW-0378">Hydrolase</keyword>
<evidence type="ECO:0000256" key="1">
    <source>
        <dbReference type="SAM" id="Phobius"/>
    </source>
</evidence>
<feature type="transmembrane region" description="Helical" evidence="1">
    <location>
        <begin position="195"/>
        <end position="213"/>
    </location>
</feature>
<dbReference type="EC" id="3.4.-.-" evidence="3"/>
<protein>
    <submittedName>
        <fullName evidence="3">CPBP family intramembrane metalloprotease</fullName>
        <ecNumber evidence="3">3.4.-.-</ecNumber>
    </submittedName>
</protein>
<sequence length="262" mass="29268">MQEGKVENKLKQIITGLSGFLILDLYFNVTTHFLSNSILQFCCLLLFFPLASYIAKLNGLKGLSGIGLRRSSNSLKQFSISFLIGFGFWTLMYTVYWSLGKYEVIGIKTGLDAWITLIPILVGFFLGSLINDVITRGFIINLLKGRMNPFWIVSISIIVYAVDDFWNGDLTVFNFIFSVILGCSLTLSFYKTGSIWASTGIHFGLNTAYGLLYGLSGKHGGGLLLTAEGEISLFLNDFILLLSASLMLWPVFLYYSKQENKQ</sequence>
<keyword evidence="3" id="KW-0645">Protease</keyword>
<feature type="transmembrane region" description="Helical" evidence="1">
    <location>
        <begin position="78"/>
        <end position="99"/>
    </location>
</feature>
<keyword evidence="3" id="KW-0482">Metalloprotease</keyword>
<proteinExistence type="predicted"/>
<reference evidence="3 4" key="1">
    <citation type="submission" date="2023-03" db="EMBL/GenBank/DDBJ databases">
        <title>Bacillus Genome Sequencing.</title>
        <authorList>
            <person name="Dunlap C."/>
        </authorList>
    </citation>
    <scope>NUCLEOTIDE SEQUENCE [LARGE SCALE GENOMIC DNA]</scope>
    <source>
        <strain evidence="3 4">NRS-1717</strain>
    </source>
</reference>
<accession>A0ABU6NVF9</accession>
<dbReference type="Pfam" id="PF02517">
    <property type="entry name" value="Rce1-like"/>
    <property type="match status" value="1"/>
</dbReference>
<dbReference type="PANTHER" id="PTHR39430:SF1">
    <property type="entry name" value="PROTEASE"/>
    <property type="match status" value="1"/>
</dbReference>
<dbReference type="GeneID" id="301141786"/>
<feature type="transmembrane region" description="Helical" evidence="1">
    <location>
        <begin position="12"/>
        <end position="31"/>
    </location>
</feature>
<keyword evidence="1" id="KW-0812">Transmembrane</keyword>
<feature type="transmembrane region" description="Helical" evidence="1">
    <location>
        <begin position="233"/>
        <end position="255"/>
    </location>
</feature>
<dbReference type="InterPro" id="IPR003675">
    <property type="entry name" value="Rce1/LyrA-like_dom"/>
</dbReference>
<evidence type="ECO:0000259" key="2">
    <source>
        <dbReference type="Pfam" id="PF02517"/>
    </source>
</evidence>